<sequence>MTVKTIIDLGQVRANQRRAVRMAADGADFLFRATADDLALRLSAVTRKFERGILFVPDSVPDSILPEIAGLERWRDPGAGDEVLGLEPESLDLAISLLTLHETNDTPGVLAQIRRALKPDGLFLACVPGGATLAELRDSLLAAEVELTGAANARVLPFMDVRDAGGLLQRAGFALPVADTERLTVRYDTMFDLMRDLRSMGATNTLASRSRRFASPRLFQMAAQHYAGNHADADGRIRATFELLWMSGWAPHESQQKPLKPGSATKRLADFIGDKSIPTRGGR</sequence>
<keyword evidence="1 4" id="KW-0489">Methyltransferase</keyword>
<evidence type="ECO:0000313" key="4">
    <source>
        <dbReference type="EMBL" id="QKV20741.1"/>
    </source>
</evidence>
<dbReference type="KEGG" id="orm:HTY61_18025"/>
<reference evidence="4 5" key="1">
    <citation type="submission" date="2020-06" db="EMBL/GenBank/DDBJ databases">
        <title>Oricola thermophila sp. nov. isolated from a tidal sediments.</title>
        <authorList>
            <person name="Kwon K.K."/>
            <person name="Yang S.-H."/>
            <person name="Park M.-J."/>
        </authorList>
    </citation>
    <scope>NUCLEOTIDE SEQUENCE [LARGE SCALE GENOMIC DNA]</scope>
    <source>
        <strain evidence="4 5">MEBiC13590</strain>
    </source>
</reference>
<dbReference type="InterPro" id="IPR013216">
    <property type="entry name" value="Methyltransf_11"/>
</dbReference>
<dbReference type="Proteomes" id="UP000509367">
    <property type="component" value="Chromosome"/>
</dbReference>
<accession>A0A6N1VIM3</accession>
<evidence type="ECO:0000259" key="3">
    <source>
        <dbReference type="Pfam" id="PF08241"/>
    </source>
</evidence>
<evidence type="ECO:0000256" key="1">
    <source>
        <dbReference type="ARBA" id="ARBA00022603"/>
    </source>
</evidence>
<dbReference type="InterPro" id="IPR029063">
    <property type="entry name" value="SAM-dependent_MTases_sf"/>
</dbReference>
<feature type="domain" description="Methyltransferase type 11" evidence="3">
    <location>
        <begin position="84"/>
        <end position="124"/>
    </location>
</feature>
<dbReference type="GO" id="GO:0032259">
    <property type="term" value="P:methylation"/>
    <property type="evidence" value="ECO:0007669"/>
    <property type="project" value="UniProtKB-KW"/>
</dbReference>
<organism evidence="4 5">
    <name type="scientific">Oricola thermophila</name>
    <dbReference type="NCBI Taxonomy" id="2742145"/>
    <lineage>
        <taxon>Bacteria</taxon>
        <taxon>Pseudomonadati</taxon>
        <taxon>Pseudomonadota</taxon>
        <taxon>Alphaproteobacteria</taxon>
        <taxon>Hyphomicrobiales</taxon>
        <taxon>Ahrensiaceae</taxon>
        <taxon>Oricola</taxon>
    </lineage>
</organism>
<protein>
    <submittedName>
        <fullName evidence="4">Methyltransferase domain-containing protein</fullName>
    </submittedName>
</protein>
<keyword evidence="2 4" id="KW-0808">Transferase</keyword>
<dbReference type="PANTHER" id="PTHR13090:SF1">
    <property type="entry name" value="ARGININE-HYDROXYLASE NDUFAF5, MITOCHONDRIAL"/>
    <property type="match status" value="1"/>
</dbReference>
<dbReference type="SUPFAM" id="SSF53335">
    <property type="entry name" value="S-adenosyl-L-methionine-dependent methyltransferases"/>
    <property type="match status" value="1"/>
</dbReference>
<dbReference type="Gene3D" id="3.40.50.150">
    <property type="entry name" value="Vaccinia Virus protein VP39"/>
    <property type="match status" value="1"/>
</dbReference>
<dbReference type="EMBL" id="CP054836">
    <property type="protein sequence ID" value="QKV20741.1"/>
    <property type="molecule type" value="Genomic_DNA"/>
</dbReference>
<name>A0A6N1VIM3_9HYPH</name>
<dbReference type="InterPro" id="IPR050602">
    <property type="entry name" value="Malonyl-ACP_OMT"/>
</dbReference>
<dbReference type="GO" id="GO:0008757">
    <property type="term" value="F:S-adenosylmethionine-dependent methyltransferase activity"/>
    <property type="evidence" value="ECO:0007669"/>
    <property type="project" value="InterPro"/>
</dbReference>
<gene>
    <name evidence="4" type="ORF">HTY61_18025</name>
</gene>
<dbReference type="PANTHER" id="PTHR13090">
    <property type="entry name" value="ARGININE-HYDROXYLASE NDUFAF5, MITOCHONDRIAL"/>
    <property type="match status" value="1"/>
</dbReference>
<evidence type="ECO:0000256" key="2">
    <source>
        <dbReference type="ARBA" id="ARBA00022679"/>
    </source>
</evidence>
<dbReference type="AlphaFoldDB" id="A0A6N1VIM3"/>
<dbReference type="RefSeq" id="WP_175278631.1">
    <property type="nucleotide sequence ID" value="NZ_CP054836.1"/>
</dbReference>
<dbReference type="Pfam" id="PF08241">
    <property type="entry name" value="Methyltransf_11"/>
    <property type="match status" value="1"/>
</dbReference>
<keyword evidence="5" id="KW-1185">Reference proteome</keyword>
<proteinExistence type="predicted"/>
<evidence type="ECO:0000313" key="5">
    <source>
        <dbReference type="Proteomes" id="UP000509367"/>
    </source>
</evidence>